<protein>
    <submittedName>
        <fullName evidence="2">Uncharacterized protein</fullName>
    </submittedName>
</protein>
<comment type="caution">
    <text evidence="2">The sequence shown here is derived from an EMBL/GenBank/DDBJ whole genome shotgun (WGS) entry which is preliminary data.</text>
</comment>
<name>A0ABS4H282_9BACL</name>
<accession>A0ABS4H282</accession>
<evidence type="ECO:0000313" key="3">
    <source>
        <dbReference type="Proteomes" id="UP001519273"/>
    </source>
</evidence>
<sequence>MKTLKSFVTITSSLLLCLSVSATAFATPKNVGFDDVTAKKELAAKYANKFRPLSRSELDKRTDNVQHLLNELAVDVATGDKTIDEANHTLEAVDVYALKVPSDDGGLLSPFSVGSTDVTMNSVWITYDAQTRRWNASGGGYWNGTAWFTDNPGGWWGTKGETKNVGGLDSVGITYYNSSGYGTTSVVSSLGYVTDHNGWSVDLNNPSHGDGKNGVAFDFQDQMKLKSISGITPKASDFTYLGEGFAATITYDSGFSNYHGKARSMYAHTWSNTSINSIGFSGGAGNFGVTVSWANEGHSWLVFNNSDTSF</sequence>
<keyword evidence="3" id="KW-1185">Reference proteome</keyword>
<feature type="chain" id="PRO_5045245602" evidence="1">
    <location>
        <begin position="27"/>
        <end position="310"/>
    </location>
</feature>
<dbReference type="RefSeq" id="WP_209847077.1">
    <property type="nucleotide sequence ID" value="NZ_CBCRVE010000022.1"/>
</dbReference>
<dbReference type="EMBL" id="JAGGKP010000001">
    <property type="protein sequence ID" value="MBP1936576.1"/>
    <property type="molecule type" value="Genomic_DNA"/>
</dbReference>
<feature type="signal peptide" evidence="1">
    <location>
        <begin position="1"/>
        <end position="26"/>
    </location>
</feature>
<keyword evidence="1" id="KW-0732">Signal</keyword>
<organism evidence="2 3">
    <name type="scientific">Paenibacillus sediminis</name>
    <dbReference type="NCBI Taxonomy" id="664909"/>
    <lineage>
        <taxon>Bacteria</taxon>
        <taxon>Bacillati</taxon>
        <taxon>Bacillota</taxon>
        <taxon>Bacilli</taxon>
        <taxon>Bacillales</taxon>
        <taxon>Paenibacillaceae</taxon>
        <taxon>Paenibacillus</taxon>
    </lineage>
</organism>
<dbReference type="Proteomes" id="UP001519273">
    <property type="component" value="Unassembled WGS sequence"/>
</dbReference>
<gene>
    <name evidence="2" type="ORF">J2Z20_001437</name>
</gene>
<evidence type="ECO:0000313" key="2">
    <source>
        <dbReference type="EMBL" id="MBP1936576.1"/>
    </source>
</evidence>
<evidence type="ECO:0000256" key="1">
    <source>
        <dbReference type="SAM" id="SignalP"/>
    </source>
</evidence>
<proteinExistence type="predicted"/>
<reference evidence="2 3" key="1">
    <citation type="submission" date="2021-03" db="EMBL/GenBank/DDBJ databases">
        <title>Genomic Encyclopedia of Type Strains, Phase IV (KMG-IV): sequencing the most valuable type-strain genomes for metagenomic binning, comparative biology and taxonomic classification.</title>
        <authorList>
            <person name="Goeker M."/>
        </authorList>
    </citation>
    <scope>NUCLEOTIDE SEQUENCE [LARGE SCALE GENOMIC DNA]</scope>
    <source>
        <strain evidence="2 3">DSM 23491</strain>
    </source>
</reference>